<evidence type="ECO:0000259" key="8">
    <source>
        <dbReference type="PROSITE" id="PS50048"/>
    </source>
</evidence>
<dbReference type="GO" id="GO:0000981">
    <property type="term" value="F:DNA-binding transcription factor activity, RNA polymerase II-specific"/>
    <property type="evidence" value="ECO:0007669"/>
    <property type="project" value="InterPro"/>
</dbReference>
<keyword evidence="2" id="KW-0862">Zinc</keyword>
<dbReference type="CDD" id="cd12148">
    <property type="entry name" value="fungal_TF_MHR"/>
    <property type="match status" value="1"/>
</dbReference>
<dbReference type="Gene3D" id="4.10.240.10">
    <property type="entry name" value="Zn(2)-C6 fungal-type DNA-binding domain"/>
    <property type="match status" value="1"/>
</dbReference>
<dbReference type="AlphaFoldDB" id="A0A395HT08"/>
<evidence type="ECO:0000256" key="1">
    <source>
        <dbReference type="ARBA" id="ARBA00022723"/>
    </source>
</evidence>
<feature type="domain" description="Zn(2)-C6 fungal-type" evidence="8">
    <location>
        <begin position="129"/>
        <end position="158"/>
    </location>
</feature>
<organism evidence="9 10">
    <name type="scientific">Aspergillus homomorphus (strain CBS 101889)</name>
    <dbReference type="NCBI Taxonomy" id="1450537"/>
    <lineage>
        <taxon>Eukaryota</taxon>
        <taxon>Fungi</taxon>
        <taxon>Dikarya</taxon>
        <taxon>Ascomycota</taxon>
        <taxon>Pezizomycotina</taxon>
        <taxon>Eurotiomycetes</taxon>
        <taxon>Eurotiomycetidae</taxon>
        <taxon>Eurotiales</taxon>
        <taxon>Aspergillaceae</taxon>
        <taxon>Aspergillus</taxon>
        <taxon>Aspergillus subgen. Circumdati</taxon>
    </lineage>
</organism>
<feature type="region of interest" description="Disordered" evidence="7">
    <location>
        <begin position="76"/>
        <end position="127"/>
    </location>
</feature>
<proteinExistence type="predicted"/>
<dbReference type="RefSeq" id="XP_025550074.1">
    <property type="nucleotide sequence ID" value="XM_025692808.1"/>
</dbReference>
<evidence type="ECO:0000256" key="6">
    <source>
        <dbReference type="ARBA" id="ARBA00023242"/>
    </source>
</evidence>
<evidence type="ECO:0000256" key="7">
    <source>
        <dbReference type="SAM" id="MobiDB-lite"/>
    </source>
</evidence>
<keyword evidence="4" id="KW-0238">DNA-binding</keyword>
<dbReference type="Pfam" id="PF03108">
    <property type="entry name" value="DBD_Tnp_Mut"/>
    <property type="match status" value="1"/>
</dbReference>
<feature type="region of interest" description="Disordered" evidence="7">
    <location>
        <begin position="623"/>
        <end position="644"/>
    </location>
</feature>
<dbReference type="Pfam" id="PF00172">
    <property type="entry name" value="Zn_clus"/>
    <property type="match status" value="1"/>
</dbReference>
<dbReference type="InterPro" id="IPR001138">
    <property type="entry name" value="Zn2Cys6_DnaBD"/>
</dbReference>
<feature type="compositionally biased region" description="Basic and acidic residues" evidence="7">
    <location>
        <begin position="623"/>
        <end position="635"/>
    </location>
</feature>
<accession>A0A395HT08</accession>
<dbReference type="InterPro" id="IPR052478">
    <property type="entry name" value="Metabolite_Synth_Reg"/>
</dbReference>
<evidence type="ECO:0000256" key="2">
    <source>
        <dbReference type="ARBA" id="ARBA00022833"/>
    </source>
</evidence>
<evidence type="ECO:0000256" key="3">
    <source>
        <dbReference type="ARBA" id="ARBA00023015"/>
    </source>
</evidence>
<dbReference type="InterPro" id="IPR004332">
    <property type="entry name" value="Transposase_MuDR"/>
</dbReference>
<dbReference type="GO" id="GO:0003677">
    <property type="term" value="F:DNA binding"/>
    <property type="evidence" value="ECO:0007669"/>
    <property type="project" value="UniProtKB-KW"/>
</dbReference>
<protein>
    <recommendedName>
        <fullName evidence="8">Zn(2)-C6 fungal-type domain-containing protein</fullName>
    </recommendedName>
</protein>
<evidence type="ECO:0000256" key="5">
    <source>
        <dbReference type="ARBA" id="ARBA00023163"/>
    </source>
</evidence>
<dbReference type="GO" id="GO:0008270">
    <property type="term" value="F:zinc ion binding"/>
    <property type="evidence" value="ECO:0007669"/>
    <property type="project" value="InterPro"/>
</dbReference>
<dbReference type="OrthoDB" id="4064873at2759"/>
<dbReference type="PANTHER" id="PTHR31779:SF3">
    <property type="entry name" value="PROTEIN RDR1"/>
    <property type="match status" value="1"/>
</dbReference>
<dbReference type="Proteomes" id="UP000248961">
    <property type="component" value="Unassembled WGS sequence"/>
</dbReference>
<dbReference type="SMART" id="SM00066">
    <property type="entry name" value="GAL4"/>
    <property type="match status" value="1"/>
</dbReference>
<evidence type="ECO:0000256" key="4">
    <source>
        <dbReference type="ARBA" id="ARBA00023125"/>
    </source>
</evidence>
<name>A0A395HT08_ASPHC</name>
<sequence length="666" mass="73968">MDVTPFQVGMTFDSLPEARHTLLRHAVDRHESYMVVKSEATRHIAKCRDPLCEYEVRIGTKKGKFRVTVYNPHTCPPSTHNNWKHSRSSKLKPDYIIPDSGNKKRARRDSTVSSEGDAREQNRHRSRQACIQCRSRKVKCDGNNPCRICADSGSDCGYTPIAQSAFARRQALVTSHGVPEGVTAARDDRTEATDGPSTPRGILEPWKQRFVGREASIAFPLFVGLDVQAANPPRLHSFAYNPGVRREPETTVDFEIAEAITWEIARSLIDVYIASIHPLFNFCDHEKLLQRADDHWHGKPQGLSFEAVISGVVALGSLFNAALSEEKELWTVQHAKSILEDSVVGRHPTIEQVAAYILRTIYVRSTSRPHLSWLCSCNMMHLVEATGLQHGPDAFILAPGRAPPDSAQRQPYNPKRTAQVAECLHVLIACDYGRSVMNSSIHARQEDFAATFKTDLTAQLCTLVQAIPVTIPGPGAGSGATEQLSALSKVASIDVEHEFLVLVKADLVFCLYRRLRLINLRLDPQQVDDIITTGAAALEPAQRLVTMKKPWWNVLGTVFQFACVLLALDTPESLAQIPRALETLERISDQLNTHLATEALSTIRQLVRASIDKKRQGIEHLERSLGEGSHGHADDTVIPPAPHDVSFDPYAPPDAIDLDFLLNMNF</sequence>
<gene>
    <name evidence="9" type="ORF">BO97DRAFT_371283</name>
</gene>
<evidence type="ECO:0000313" key="10">
    <source>
        <dbReference type="Proteomes" id="UP000248961"/>
    </source>
</evidence>
<dbReference type="PROSITE" id="PS00463">
    <property type="entry name" value="ZN2_CY6_FUNGAL_1"/>
    <property type="match status" value="1"/>
</dbReference>
<dbReference type="SUPFAM" id="SSF57701">
    <property type="entry name" value="Zn2/Cys6 DNA-binding domain"/>
    <property type="match status" value="1"/>
</dbReference>
<keyword evidence="10" id="KW-1185">Reference proteome</keyword>
<dbReference type="CDD" id="cd00067">
    <property type="entry name" value="GAL4"/>
    <property type="match status" value="1"/>
</dbReference>
<evidence type="ECO:0000313" key="9">
    <source>
        <dbReference type="EMBL" id="RAL10920.1"/>
    </source>
</evidence>
<dbReference type="EMBL" id="KZ824291">
    <property type="protein sequence ID" value="RAL10920.1"/>
    <property type="molecule type" value="Genomic_DNA"/>
</dbReference>
<keyword evidence="1" id="KW-0479">Metal-binding</keyword>
<dbReference type="InterPro" id="IPR036864">
    <property type="entry name" value="Zn2-C6_fun-type_DNA-bd_sf"/>
</dbReference>
<dbReference type="GO" id="GO:0009410">
    <property type="term" value="P:response to xenobiotic stimulus"/>
    <property type="evidence" value="ECO:0007669"/>
    <property type="project" value="TreeGrafter"/>
</dbReference>
<dbReference type="VEuPathDB" id="FungiDB:BO97DRAFT_371283"/>
<dbReference type="GeneID" id="37197097"/>
<keyword evidence="3" id="KW-0805">Transcription regulation</keyword>
<dbReference type="GO" id="GO:0009893">
    <property type="term" value="P:positive regulation of metabolic process"/>
    <property type="evidence" value="ECO:0007669"/>
    <property type="project" value="UniProtKB-ARBA"/>
</dbReference>
<dbReference type="PROSITE" id="PS50048">
    <property type="entry name" value="ZN2_CY6_FUNGAL_2"/>
    <property type="match status" value="1"/>
</dbReference>
<keyword evidence="6" id="KW-0539">Nucleus</keyword>
<reference evidence="9 10" key="1">
    <citation type="submission" date="2018-02" db="EMBL/GenBank/DDBJ databases">
        <title>The genomes of Aspergillus section Nigri reveals drivers in fungal speciation.</title>
        <authorList>
            <consortium name="DOE Joint Genome Institute"/>
            <person name="Vesth T.C."/>
            <person name="Nybo J."/>
            <person name="Theobald S."/>
            <person name="Brandl J."/>
            <person name="Frisvad J.C."/>
            <person name="Nielsen K.F."/>
            <person name="Lyhne E.K."/>
            <person name="Kogle M.E."/>
            <person name="Kuo A."/>
            <person name="Riley R."/>
            <person name="Clum A."/>
            <person name="Nolan M."/>
            <person name="Lipzen A."/>
            <person name="Salamov A."/>
            <person name="Henrissat B."/>
            <person name="Wiebenga A."/>
            <person name="De vries R.P."/>
            <person name="Grigoriev I.V."/>
            <person name="Mortensen U.H."/>
            <person name="Andersen M.R."/>
            <person name="Baker S.E."/>
        </authorList>
    </citation>
    <scope>NUCLEOTIDE SEQUENCE [LARGE SCALE GENOMIC DNA]</scope>
    <source>
        <strain evidence="9 10">CBS 101889</strain>
    </source>
</reference>
<dbReference type="PANTHER" id="PTHR31779">
    <property type="entry name" value="2-NITROPROPANE DIOXYGENASE FAMILY, PUTATIVE (AFU_ORTHOLOGUE AFUA_2G17430)-RELATED"/>
    <property type="match status" value="1"/>
</dbReference>
<keyword evidence="5" id="KW-0804">Transcription</keyword>